<accession>A0A6C0M0P6</accession>
<evidence type="ECO:0000313" key="1">
    <source>
        <dbReference type="EMBL" id="QHU36599.1"/>
    </source>
</evidence>
<proteinExistence type="predicted"/>
<dbReference type="EMBL" id="MN740640">
    <property type="protein sequence ID" value="QHU36599.1"/>
    <property type="molecule type" value="Genomic_DNA"/>
</dbReference>
<name>A0A6C0M0P6_9ZZZZ</name>
<dbReference type="AlphaFoldDB" id="A0A6C0M0P6"/>
<sequence>MTFGFDFEYEEPDITDYFLMGAAGALLVTLFQFAASRLEGGPDL</sequence>
<protein>
    <submittedName>
        <fullName evidence="1">Uncharacterized protein</fullName>
    </submittedName>
</protein>
<organism evidence="1">
    <name type="scientific">viral metagenome</name>
    <dbReference type="NCBI Taxonomy" id="1070528"/>
    <lineage>
        <taxon>unclassified sequences</taxon>
        <taxon>metagenomes</taxon>
        <taxon>organismal metagenomes</taxon>
    </lineage>
</organism>
<reference evidence="1" key="1">
    <citation type="journal article" date="2020" name="Nature">
        <title>Giant virus diversity and host interactions through global metagenomics.</title>
        <authorList>
            <person name="Schulz F."/>
            <person name="Roux S."/>
            <person name="Paez-Espino D."/>
            <person name="Jungbluth S."/>
            <person name="Walsh D.A."/>
            <person name="Denef V.J."/>
            <person name="McMahon K.D."/>
            <person name="Konstantinidis K.T."/>
            <person name="Eloe-Fadrosh E.A."/>
            <person name="Kyrpides N.C."/>
            <person name="Woyke T."/>
        </authorList>
    </citation>
    <scope>NUCLEOTIDE SEQUENCE</scope>
    <source>
        <strain evidence="1">GVMAG-S-1035231-58</strain>
    </source>
</reference>